<feature type="transmembrane region" description="Helical" evidence="1">
    <location>
        <begin position="6"/>
        <end position="25"/>
    </location>
</feature>
<dbReference type="Proteomes" id="UP000000954">
    <property type="component" value="Chromosome"/>
</dbReference>
<evidence type="ECO:0000313" key="3">
    <source>
        <dbReference type="Proteomes" id="UP000000954"/>
    </source>
</evidence>
<dbReference type="RefSeq" id="WP_012803238.1">
    <property type="nucleotide sequence ID" value="NC_013170.1"/>
</dbReference>
<dbReference type="STRING" id="469378.Ccur_08490"/>
<keyword evidence="1" id="KW-0472">Membrane</keyword>
<keyword evidence="1" id="KW-0812">Transmembrane</keyword>
<reference evidence="2 3" key="1">
    <citation type="journal article" date="2009" name="Stand. Genomic Sci.">
        <title>Complete genome sequence of Cryptobacterium curtum type strain (12-3).</title>
        <authorList>
            <person name="Mavrommatis K."/>
            <person name="Pukall R."/>
            <person name="Rohde C."/>
            <person name="Chen F."/>
            <person name="Sims D."/>
            <person name="Brettin T."/>
            <person name="Kuske C."/>
            <person name="Detter J.C."/>
            <person name="Han C."/>
            <person name="Lapidus A."/>
            <person name="Copeland A."/>
            <person name="Glavina Del Rio T."/>
            <person name="Nolan M."/>
            <person name="Lucas S."/>
            <person name="Tice H."/>
            <person name="Cheng J.F."/>
            <person name="Bruce D."/>
            <person name="Goodwin L."/>
            <person name="Pitluck S."/>
            <person name="Ovchinnikova G."/>
            <person name="Pati A."/>
            <person name="Ivanova N."/>
            <person name="Chen A."/>
            <person name="Palaniappan K."/>
            <person name="Chain P."/>
            <person name="D'haeseleer P."/>
            <person name="Goker M."/>
            <person name="Bristow J."/>
            <person name="Eisen J.A."/>
            <person name="Markowitz V."/>
            <person name="Hugenholtz P."/>
            <person name="Rohde M."/>
            <person name="Klenk H.P."/>
            <person name="Kyrpides N.C."/>
        </authorList>
    </citation>
    <scope>NUCLEOTIDE SEQUENCE [LARGE SCALE GENOMIC DNA]</scope>
    <source>
        <strain evidence="3">ATCC 700683 / DSM 15641 / 12-3</strain>
    </source>
</reference>
<evidence type="ECO:0000313" key="2">
    <source>
        <dbReference type="EMBL" id="ACU94551.1"/>
    </source>
</evidence>
<keyword evidence="3" id="KW-1185">Reference proteome</keyword>
<keyword evidence="1" id="KW-1133">Transmembrane helix</keyword>
<protein>
    <submittedName>
        <fullName evidence="2">Uncharacterized protein</fullName>
    </submittedName>
</protein>
<dbReference type="HOGENOM" id="CLU_3024500_0_0_11"/>
<accession>C7MNR1</accession>
<dbReference type="AlphaFoldDB" id="C7MNR1"/>
<evidence type="ECO:0000256" key="1">
    <source>
        <dbReference type="SAM" id="Phobius"/>
    </source>
</evidence>
<organism evidence="2 3">
    <name type="scientific">Cryptobacterium curtum (strain ATCC 700683 / DSM 15641 / CCUG 43107 / 12-3)</name>
    <dbReference type="NCBI Taxonomy" id="469378"/>
    <lineage>
        <taxon>Bacteria</taxon>
        <taxon>Bacillati</taxon>
        <taxon>Actinomycetota</taxon>
        <taxon>Coriobacteriia</taxon>
        <taxon>Eggerthellales</taxon>
        <taxon>Eggerthellaceae</taxon>
        <taxon>Cryptobacterium</taxon>
    </lineage>
</organism>
<dbReference type="KEGG" id="ccu:Ccur_08490"/>
<gene>
    <name evidence="2" type="ordered locus">Ccur_08490</name>
</gene>
<proteinExistence type="predicted"/>
<name>C7MNR1_CRYCD</name>
<dbReference type="EMBL" id="CP001682">
    <property type="protein sequence ID" value="ACU94551.1"/>
    <property type="molecule type" value="Genomic_DNA"/>
</dbReference>
<feature type="transmembrane region" description="Helical" evidence="1">
    <location>
        <begin position="32"/>
        <end position="52"/>
    </location>
</feature>
<sequence length="55" mass="6182">MLFEALYYSGLLLLAFSAMGGYCAVWPLQIAIVVWAFATTVVVFAEWLHVWLSGR</sequence>